<sequence>MIGVDTNVLVRLLTADDAAQHAVALRFFQDRSADDPAFVSAVTMAETIWVLRFRYRLPHADILDAVSGLLDTDDFIIEGREMLSVARDGDLPALFTDFLVAQLGQRAGCSGTVTFDRRAAKKIPGMELLS</sequence>
<evidence type="ECO:0000313" key="2">
    <source>
        <dbReference type="EMBL" id="MFC3207185.1"/>
    </source>
</evidence>
<dbReference type="EMBL" id="JBHRTK010000012">
    <property type="protein sequence ID" value="MFC3207185.1"/>
    <property type="molecule type" value="Genomic_DNA"/>
</dbReference>
<feature type="domain" description="PIN" evidence="1">
    <location>
        <begin position="4"/>
        <end position="121"/>
    </location>
</feature>
<dbReference type="Pfam" id="PF01850">
    <property type="entry name" value="PIN"/>
    <property type="match status" value="1"/>
</dbReference>
<reference evidence="3" key="1">
    <citation type="journal article" date="2019" name="Int. J. Syst. Evol. Microbiol.">
        <title>The Global Catalogue of Microorganisms (GCM) 10K type strain sequencing project: providing services to taxonomists for standard genome sequencing and annotation.</title>
        <authorList>
            <consortium name="The Broad Institute Genomics Platform"/>
            <consortium name="The Broad Institute Genome Sequencing Center for Infectious Disease"/>
            <person name="Wu L."/>
            <person name="Ma J."/>
        </authorList>
    </citation>
    <scope>NUCLEOTIDE SEQUENCE [LARGE SCALE GENOMIC DNA]</scope>
    <source>
        <strain evidence="3">KCTC 52165</strain>
    </source>
</reference>
<dbReference type="RefSeq" id="WP_378221112.1">
    <property type="nucleotide sequence ID" value="NZ_JBHRTK010000012.1"/>
</dbReference>
<dbReference type="InterPro" id="IPR029060">
    <property type="entry name" value="PIN-like_dom_sf"/>
</dbReference>
<evidence type="ECO:0000259" key="1">
    <source>
        <dbReference type="Pfam" id="PF01850"/>
    </source>
</evidence>
<organism evidence="2 3">
    <name type="scientific">Aquamicrobium soli</name>
    <dbReference type="NCBI Taxonomy" id="1811518"/>
    <lineage>
        <taxon>Bacteria</taxon>
        <taxon>Pseudomonadati</taxon>
        <taxon>Pseudomonadota</taxon>
        <taxon>Alphaproteobacteria</taxon>
        <taxon>Hyphomicrobiales</taxon>
        <taxon>Phyllobacteriaceae</taxon>
        <taxon>Aquamicrobium</taxon>
    </lineage>
</organism>
<comment type="caution">
    <text evidence="2">The sequence shown here is derived from an EMBL/GenBank/DDBJ whole genome shotgun (WGS) entry which is preliminary data.</text>
</comment>
<proteinExistence type="predicted"/>
<accession>A0ABV7KAP5</accession>
<dbReference type="CDD" id="cd18683">
    <property type="entry name" value="PIN_VapC-like"/>
    <property type="match status" value="1"/>
</dbReference>
<evidence type="ECO:0000313" key="3">
    <source>
        <dbReference type="Proteomes" id="UP001595583"/>
    </source>
</evidence>
<dbReference type="Proteomes" id="UP001595583">
    <property type="component" value="Unassembled WGS sequence"/>
</dbReference>
<dbReference type="SUPFAM" id="SSF88723">
    <property type="entry name" value="PIN domain-like"/>
    <property type="match status" value="1"/>
</dbReference>
<dbReference type="InterPro" id="IPR002716">
    <property type="entry name" value="PIN_dom"/>
</dbReference>
<keyword evidence="3" id="KW-1185">Reference proteome</keyword>
<name>A0ABV7KAP5_9HYPH</name>
<gene>
    <name evidence="2" type="ORF">ACFOHJ_13235</name>
</gene>
<protein>
    <submittedName>
        <fullName evidence="2">PIN domain-containing protein</fullName>
    </submittedName>
</protein>
<dbReference type="Gene3D" id="3.40.50.1010">
    <property type="entry name" value="5'-nuclease"/>
    <property type="match status" value="1"/>
</dbReference>